<accession>A0A317SNA4</accession>
<organism evidence="2 3">
    <name type="scientific">Tuber magnatum</name>
    <name type="common">white Piedmont truffle</name>
    <dbReference type="NCBI Taxonomy" id="42249"/>
    <lineage>
        <taxon>Eukaryota</taxon>
        <taxon>Fungi</taxon>
        <taxon>Dikarya</taxon>
        <taxon>Ascomycota</taxon>
        <taxon>Pezizomycotina</taxon>
        <taxon>Pezizomycetes</taxon>
        <taxon>Pezizales</taxon>
        <taxon>Tuberaceae</taxon>
        <taxon>Tuber</taxon>
    </lineage>
</organism>
<proteinExistence type="predicted"/>
<protein>
    <submittedName>
        <fullName evidence="2">Uncharacterized protein</fullName>
    </submittedName>
</protein>
<name>A0A317SNA4_9PEZI</name>
<feature type="region of interest" description="Disordered" evidence="1">
    <location>
        <begin position="1"/>
        <end position="20"/>
    </location>
</feature>
<evidence type="ECO:0000313" key="2">
    <source>
        <dbReference type="EMBL" id="PWW75170.1"/>
    </source>
</evidence>
<dbReference type="Proteomes" id="UP000246991">
    <property type="component" value="Unassembled WGS sequence"/>
</dbReference>
<evidence type="ECO:0000256" key="1">
    <source>
        <dbReference type="SAM" id="MobiDB-lite"/>
    </source>
</evidence>
<evidence type="ECO:0000313" key="3">
    <source>
        <dbReference type="Proteomes" id="UP000246991"/>
    </source>
</evidence>
<comment type="caution">
    <text evidence="2">The sequence shown here is derived from an EMBL/GenBank/DDBJ whole genome shotgun (WGS) entry which is preliminary data.</text>
</comment>
<feature type="region of interest" description="Disordered" evidence="1">
    <location>
        <begin position="56"/>
        <end position="75"/>
    </location>
</feature>
<dbReference type="EMBL" id="PYWC01000050">
    <property type="protein sequence ID" value="PWW75170.1"/>
    <property type="molecule type" value="Genomic_DNA"/>
</dbReference>
<dbReference type="AlphaFoldDB" id="A0A317SNA4"/>
<gene>
    <name evidence="2" type="ORF">C7212DRAFT_325168</name>
</gene>
<reference evidence="2 3" key="1">
    <citation type="submission" date="2018-03" db="EMBL/GenBank/DDBJ databases">
        <title>Genomes of Pezizomycetes fungi and the evolution of truffles.</title>
        <authorList>
            <person name="Murat C."/>
            <person name="Payen T."/>
            <person name="Noel B."/>
            <person name="Kuo A."/>
            <person name="Martin F.M."/>
        </authorList>
    </citation>
    <scope>NUCLEOTIDE SEQUENCE [LARGE SCALE GENOMIC DNA]</scope>
    <source>
        <strain evidence="2">091103-1</strain>
    </source>
</reference>
<keyword evidence="3" id="KW-1185">Reference proteome</keyword>
<sequence length="75" mass="8586">MEEGAGKDSGKKVRKVGERRNWRGTIGSEKRKKEYRCRNKGLLLCMDVKGESENVGVEKMEEGPEAQGVERYLRK</sequence>